<proteinExistence type="predicted"/>
<keyword evidence="4" id="KW-1185">Reference proteome</keyword>
<reference evidence="3 4" key="1">
    <citation type="submission" date="2023-11" db="EMBL/GenBank/DDBJ databases">
        <authorList>
            <person name="Xu M."/>
            <person name="Jiang T."/>
        </authorList>
    </citation>
    <scope>NUCLEOTIDE SEQUENCE [LARGE SCALE GENOMIC DNA]</scope>
    <source>
        <strain evidence="3 4">SD</strain>
    </source>
</reference>
<dbReference type="Proteomes" id="UP001277761">
    <property type="component" value="Unassembled WGS sequence"/>
</dbReference>
<dbReference type="NCBIfam" id="TIGR00696">
    <property type="entry name" value="wecG_tagA_cpsF"/>
    <property type="match status" value="1"/>
</dbReference>
<name>A0ABU4VIN8_9ACTN</name>
<sequence>MSTATSTPSSGTVRLFDIAIELDPPSVMLDRITSWVAEGRAEPGRPARRVMYANAHVLNQSHAIPALRDTLRSADLVYCDGYGVRLAARMMHLDSPHRMTGADWIWDLAELCERRELSLYLLGSEPDIARRAAANLVARHPRLRIAGTHHGFFAPDEPHGERVLEDIEACQPDIVLVGMGSPKQELWVDAVAARVSTPVLWTVGALFDYVSGLVPRAPSWLADNGWEWIFRLAIEPGRMWKRYLLGNPAFLARIVDEAQHRRGDPPVAAPSR</sequence>
<dbReference type="PANTHER" id="PTHR34136:SF1">
    <property type="entry name" value="UDP-N-ACETYL-D-MANNOSAMINURONIC ACID TRANSFERASE"/>
    <property type="match status" value="1"/>
</dbReference>
<evidence type="ECO:0000313" key="3">
    <source>
        <dbReference type="EMBL" id="MDX8151706.1"/>
    </source>
</evidence>
<evidence type="ECO:0000313" key="4">
    <source>
        <dbReference type="Proteomes" id="UP001277761"/>
    </source>
</evidence>
<evidence type="ECO:0000256" key="2">
    <source>
        <dbReference type="ARBA" id="ARBA00022679"/>
    </source>
</evidence>
<dbReference type="PANTHER" id="PTHR34136">
    <property type="match status" value="1"/>
</dbReference>
<keyword evidence="1" id="KW-0328">Glycosyltransferase</keyword>
<dbReference type="CDD" id="cd06533">
    <property type="entry name" value="Glyco_transf_WecG_TagA"/>
    <property type="match status" value="1"/>
</dbReference>
<comment type="caution">
    <text evidence="3">The sequence shown here is derived from an EMBL/GenBank/DDBJ whole genome shotgun (WGS) entry which is preliminary data.</text>
</comment>
<organism evidence="3 4">
    <name type="scientific">Patulibacter brassicae</name>
    <dbReference type="NCBI Taxonomy" id="1705717"/>
    <lineage>
        <taxon>Bacteria</taxon>
        <taxon>Bacillati</taxon>
        <taxon>Actinomycetota</taxon>
        <taxon>Thermoleophilia</taxon>
        <taxon>Solirubrobacterales</taxon>
        <taxon>Patulibacteraceae</taxon>
        <taxon>Patulibacter</taxon>
    </lineage>
</organism>
<dbReference type="Pfam" id="PF03808">
    <property type="entry name" value="Glyco_tran_WecG"/>
    <property type="match status" value="1"/>
</dbReference>
<evidence type="ECO:0000256" key="1">
    <source>
        <dbReference type="ARBA" id="ARBA00022676"/>
    </source>
</evidence>
<dbReference type="InterPro" id="IPR004629">
    <property type="entry name" value="WecG_TagA_CpsF"/>
</dbReference>
<dbReference type="EMBL" id="JAXAVX010000003">
    <property type="protein sequence ID" value="MDX8151706.1"/>
    <property type="molecule type" value="Genomic_DNA"/>
</dbReference>
<accession>A0ABU4VIN8</accession>
<gene>
    <name evidence="3" type="ORF">SK069_08890</name>
</gene>
<dbReference type="RefSeq" id="WP_319953860.1">
    <property type="nucleotide sequence ID" value="NZ_JAXAVX010000003.1"/>
</dbReference>
<protein>
    <submittedName>
        <fullName evidence="3">WecB/TagA/CpsF family glycosyltransferase</fullName>
    </submittedName>
</protein>
<keyword evidence="2" id="KW-0808">Transferase</keyword>